<evidence type="ECO:0000313" key="6">
    <source>
        <dbReference type="Proteomes" id="UP000294558"/>
    </source>
</evidence>
<dbReference type="AlphaFoldDB" id="A0A4R7I3J5"/>
<dbReference type="CDD" id="cd00995">
    <property type="entry name" value="PBP2_NikA_DppA_OppA_like"/>
    <property type="match status" value="1"/>
</dbReference>
<feature type="domain" description="Solute-binding protein family 5" evidence="4">
    <location>
        <begin position="157"/>
        <end position="512"/>
    </location>
</feature>
<organism evidence="5 6">
    <name type="scientific">Ilumatobacter fluminis</name>
    <dbReference type="NCBI Taxonomy" id="467091"/>
    <lineage>
        <taxon>Bacteria</taxon>
        <taxon>Bacillati</taxon>
        <taxon>Actinomycetota</taxon>
        <taxon>Acidimicrobiia</taxon>
        <taxon>Acidimicrobiales</taxon>
        <taxon>Ilumatobacteraceae</taxon>
        <taxon>Ilumatobacter</taxon>
    </lineage>
</organism>
<dbReference type="PANTHER" id="PTHR30290">
    <property type="entry name" value="PERIPLASMIC BINDING COMPONENT OF ABC TRANSPORTER"/>
    <property type="match status" value="1"/>
</dbReference>
<dbReference type="Proteomes" id="UP000294558">
    <property type="component" value="Unassembled WGS sequence"/>
</dbReference>
<keyword evidence="1 3" id="KW-0732">Signal</keyword>
<dbReference type="InterPro" id="IPR039424">
    <property type="entry name" value="SBP_5"/>
</dbReference>
<dbReference type="PROSITE" id="PS51257">
    <property type="entry name" value="PROKAR_LIPOPROTEIN"/>
    <property type="match status" value="1"/>
</dbReference>
<evidence type="ECO:0000313" key="5">
    <source>
        <dbReference type="EMBL" id="TDT18035.1"/>
    </source>
</evidence>
<name>A0A4R7I3J5_9ACTN</name>
<evidence type="ECO:0000256" key="2">
    <source>
        <dbReference type="SAM" id="MobiDB-lite"/>
    </source>
</evidence>
<dbReference type="Gene3D" id="3.10.105.10">
    <property type="entry name" value="Dipeptide-binding Protein, Domain 3"/>
    <property type="match status" value="1"/>
</dbReference>
<feature type="chain" id="PRO_5038831100" evidence="3">
    <location>
        <begin position="22"/>
        <end position="608"/>
    </location>
</feature>
<keyword evidence="6" id="KW-1185">Reference proteome</keyword>
<feature type="region of interest" description="Disordered" evidence="2">
    <location>
        <begin position="22"/>
        <end position="107"/>
    </location>
</feature>
<dbReference type="SUPFAM" id="SSF53850">
    <property type="entry name" value="Periplasmic binding protein-like II"/>
    <property type="match status" value="1"/>
</dbReference>
<gene>
    <name evidence="5" type="ORF">BDK89_3649</name>
</gene>
<dbReference type="Gene3D" id="3.40.190.10">
    <property type="entry name" value="Periplasmic binding protein-like II"/>
    <property type="match status" value="1"/>
</dbReference>
<reference evidence="5 6" key="1">
    <citation type="submission" date="2019-03" db="EMBL/GenBank/DDBJ databases">
        <title>Sequencing the genomes of 1000 actinobacteria strains.</title>
        <authorList>
            <person name="Klenk H.-P."/>
        </authorList>
    </citation>
    <scope>NUCLEOTIDE SEQUENCE [LARGE SCALE GENOMIC DNA]</scope>
    <source>
        <strain evidence="5 6">DSM 18936</strain>
    </source>
</reference>
<evidence type="ECO:0000259" key="4">
    <source>
        <dbReference type="Pfam" id="PF00496"/>
    </source>
</evidence>
<sequence>MIRTRKSRAVAALVAGALVIAACGGDDDSGDDAETEEPADDGGDDGGDEPADDGGDEPADDGGDEPADDGGDDGDDGGDDGEGDDSGDGDTGGDDTDDGEGDMADDMMAPVRGGVLTYLLEAESDTWDIPGANCAVACITVMRQVMDPLTIINDQNEVEPFLLESFEVNDDFTEYTLTMREGITFHDGTPADGAALQRNLVEMASGLLQGQVLMDLVNGVDSIELVDDMSVKLTFGRPYATFLYAIAERTGWLFAPSYWDNPERAGALAVGTGPFMMTEWVRGERTSLEANPNYWRTGADGEPLPYLDGIEFRPVPDDSARLATMQGGDADGTHDDTGENLEYWRTEWEGNLLEPAPDKEAGYLMFNAGKPPFDNPDMRRALALCTDRTEYQAFRAPENTIINGPFAEGALGYIDDPGFPQFDPDAGNALLDEIGRPDEIIYGTTNTPATQLTAELFVDMWGTNCGLNVTTDVFDQSELITKALTGDFQVFAWRNHGQNNPGLEYVWWHSRHTEGLALNFGRIIDEEIDSLMDQIQATTDQAEIDALAQQINQRFASEVYNLWLVSAEWEIPYASNVHGVGVVTLPSGGVAEPTIAGRTWLHEAWKES</sequence>
<feature type="compositionally biased region" description="Acidic residues" evidence="2">
    <location>
        <begin position="25"/>
        <end position="105"/>
    </location>
</feature>
<evidence type="ECO:0000256" key="3">
    <source>
        <dbReference type="SAM" id="SignalP"/>
    </source>
</evidence>
<protein>
    <submittedName>
        <fullName evidence="5">Peptide/nickel transport system substrate-binding protein</fullName>
    </submittedName>
</protein>
<dbReference type="Pfam" id="PF00496">
    <property type="entry name" value="SBP_bac_5"/>
    <property type="match status" value="1"/>
</dbReference>
<dbReference type="InterPro" id="IPR000914">
    <property type="entry name" value="SBP_5_dom"/>
</dbReference>
<dbReference type="GO" id="GO:1904680">
    <property type="term" value="F:peptide transmembrane transporter activity"/>
    <property type="evidence" value="ECO:0007669"/>
    <property type="project" value="TreeGrafter"/>
</dbReference>
<dbReference type="EMBL" id="SOAU01000001">
    <property type="protein sequence ID" value="TDT18035.1"/>
    <property type="molecule type" value="Genomic_DNA"/>
</dbReference>
<dbReference type="OrthoDB" id="5240629at2"/>
<evidence type="ECO:0000256" key="1">
    <source>
        <dbReference type="ARBA" id="ARBA00022729"/>
    </source>
</evidence>
<dbReference type="GO" id="GO:0015833">
    <property type="term" value="P:peptide transport"/>
    <property type="evidence" value="ECO:0007669"/>
    <property type="project" value="TreeGrafter"/>
</dbReference>
<accession>A0A4R7I3J5</accession>
<feature type="signal peptide" evidence="3">
    <location>
        <begin position="1"/>
        <end position="21"/>
    </location>
</feature>
<comment type="caution">
    <text evidence="5">The sequence shown here is derived from an EMBL/GenBank/DDBJ whole genome shotgun (WGS) entry which is preliminary data.</text>
</comment>
<proteinExistence type="predicted"/>
<dbReference type="PANTHER" id="PTHR30290:SF38">
    <property type="entry name" value="D,D-DIPEPTIDE-BINDING PERIPLASMIC PROTEIN DDPA-RELATED"/>
    <property type="match status" value="1"/>
</dbReference>